<dbReference type="Proteomes" id="UP001236723">
    <property type="component" value="Unassembled WGS sequence"/>
</dbReference>
<organism evidence="1 2">
    <name type="scientific">Alkalibacillus filiformis</name>
    <dbReference type="NCBI Taxonomy" id="200990"/>
    <lineage>
        <taxon>Bacteria</taxon>
        <taxon>Bacillati</taxon>
        <taxon>Bacillota</taxon>
        <taxon>Bacilli</taxon>
        <taxon>Bacillales</taxon>
        <taxon>Bacillaceae</taxon>
        <taxon>Alkalibacillus</taxon>
    </lineage>
</organism>
<gene>
    <name evidence="1" type="ORF">J2R98_001387</name>
</gene>
<dbReference type="EMBL" id="JAUSUP010000003">
    <property type="protein sequence ID" value="MDQ0351570.1"/>
    <property type="molecule type" value="Genomic_DNA"/>
</dbReference>
<name>A0ABU0DT01_9BACI</name>
<accession>A0ABU0DT01</accession>
<keyword evidence="2" id="KW-1185">Reference proteome</keyword>
<evidence type="ECO:0000313" key="2">
    <source>
        <dbReference type="Proteomes" id="UP001236723"/>
    </source>
</evidence>
<proteinExistence type="predicted"/>
<reference evidence="1 2" key="1">
    <citation type="submission" date="2023-07" db="EMBL/GenBank/DDBJ databases">
        <title>Genomic Encyclopedia of Type Strains, Phase IV (KMG-IV): sequencing the most valuable type-strain genomes for metagenomic binning, comparative biology and taxonomic classification.</title>
        <authorList>
            <person name="Goeker M."/>
        </authorList>
    </citation>
    <scope>NUCLEOTIDE SEQUENCE [LARGE SCALE GENOMIC DNA]</scope>
    <source>
        <strain evidence="1 2">DSM 15448</strain>
    </source>
</reference>
<sequence length="75" mass="8705">MPSFDPPNDRISPYIKFGKNGMYVDENAPESIRKEAEEYINEMESVQNMAYGEGEMDEIPIIDPKGFEDWKRKGE</sequence>
<protein>
    <submittedName>
        <fullName evidence="1">Uncharacterized protein</fullName>
    </submittedName>
</protein>
<comment type="caution">
    <text evidence="1">The sequence shown here is derived from an EMBL/GenBank/DDBJ whole genome shotgun (WGS) entry which is preliminary data.</text>
</comment>
<evidence type="ECO:0000313" key="1">
    <source>
        <dbReference type="EMBL" id="MDQ0351570.1"/>
    </source>
</evidence>
<dbReference type="RefSeq" id="WP_307067418.1">
    <property type="nucleotide sequence ID" value="NZ_JAUSUP010000003.1"/>
</dbReference>